<dbReference type="Gene3D" id="4.10.240.10">
    <property type="entry name" value="Zn(2)-C6 fungal-type DNA-binding domain"/>
    <property type="match status" value="1"/>
</dbReference>
<evidence type="ECO:0000256" key="6">
    <source>
        <dbReference type="ARBA" id="ARBA00023242"/>
    </source>
</evidence>
<evidence type="ECO:0000256" key="4">
    <source>
        <dbReference type="ARBA" id="ARBA00023125"/>
    </source>
</evidence>
<dbReference type="InterPro" id="IPR001138">
    <property type="entry name" value="Zn2Cys6_DnaBD"/>
</dbReference>
<dbReference type="GO" id="GO:0001228">
    <property type="term" value="F:DNA-binding transcription activator activity, RNA polymerase II-specific"/>
    <property type="evidence" value="ECO:0007669"/>
    <property type="project" value="TreeGrafter"/>
</dbReference>
<gene>
    <name evidence="9" type="ORF">VP1G_00368</name>
</gene>
<keyword evidence="10" id="KW-1185">Reference proteome</keyword>
<keyword evidence="5" id="KW-0804">Transcription</keyword>
<feature type="region of interest" description="Disordered" evidence="7">
    <location>
        <begin position="134"/>
        <end position="160"/>
    </location>
</feature>
<evidence type="ECO:0000256" key="2">
    <source>
        <dbReference type="ARBA" id="ARBA00022833"/>
    </source>
</evidence>
<dbReference type="Proteomes" id="UP000078576">
    <property type="component" value="Unassembled WGS sequence"/>
</dbReference>
<dbReference type="PANTHER" id="PTHR31944:SF131">
    <property type="entry name" value="HEME-RESPONSIVE ZINC FINGER TRANSCRIPTION FACTOR HAP1"/>
    <property type="match status" value="1"/>
</dbReference>
<feature type="domain" description="Zn(2)-C6 fungal-type" evidence="8">
    <location>
        <begin position="20"/>
        <end position="51"/>
    </location>
</feature>
<evidence type="ECO:0000256" key="7">
    <source>
        <dbReference type="SAM" id="MobiDB-lite"/>
    </source>
</evidence>
<proteinExistence type="predicted"/>
<evidence type="ECO:0000259" key="8">
    <source>
        <dbReference type="PROSITE" id="PS50048"/>
    </source>
</evidence>
<dbReference type="InterPro" id="IPR051430">
    <property type="entry name" value="Fungal_TF_Env_Response"/>
</dbReference>
<feature type="region of interest" description="Disordered" evidence="7">
    <location>
        <begin position="51"/>
        <end position="95"/>
    </location>
</feature>
<dbReference type="InterPro" id="IPR036864">
    <property type="entry name" value="Zn2-C6_fun-type_DNA-bd_sf"/>
</dbReference>
<evidence type="ECO:0000313" key="10">
    <source>
        <dbReference type="Proteomes" id="UP000078576"/>
    </source>
</evidence>
<evidence type="ECO:0000313" key="9">
    <source>
        <dbReference type="EMBL" id="KUI52977.1"/>
    </source>
</evidence>
<dbReference type="PANTHER" id="PTHR31944">
    <property type="entry name" value="HEME-RESPONSIVE ZINC FINGER TRANSCRIPTION FACTOR HAP1"/>
    <property type="match status" value="1"/>
</dbReference>
<dbReference type="CDD" id="cd00067">
    <property type="entry name" value="GAL4"/>
    <property type="match status" value="1"/>
</dbReference>
<dbReference type="GO" id="GO:0005634">
    <property type="term" value="C:nucleus"/>
    <property type="evidence" value="ECO:0007669"/>
    <property type="project" value="TreeGrafter"/>
</dbReference>
<sequence length="725" mass="80803">MQSQHLELRKAHRRSRVPLSCDPCRTRKLKCNREKPCQNCAARDEPASCKFRGPVNANPPASTNGQRGFTGARCGDRTGSSGAGSALRGDASPKGDAMCQRIDHLEQLVKRLIAERPHALSPPQSNYGIAAYTPDKSPKTEARSSVASDVPGQDLPVGATGKTVMDGVHSINELKRTWNQEQEDMSDHYVQPPLSHTVDGSSLLFDQVKPLERIEIISTLPPKHEVDWLIAQFFDRRAFPIAVPPILHEPTFMREYNEHWRDPSRTNFIWLGLLFSILGITMLAFHQYGEPPEYEGLSESLFQLYRMRTAQCLLSGDVAKCLPYTVETLRFNATAELNRKDDNRRGLWIMTGVIIRAAINMGYHRDPAQSPGISVLQAEYRRRVWSSVVSMDDMASFLGGFPRTMSAVYSDTLEPRNLYEWELTEDMTALPPSRTFAEATPATYLIVKGRLFRELGRVADFNSNPNLGSYETVLEIDRAVHDAYEGFPPYMKVPIAAAPSAAGARETESLPRLRSLANFSNLSLVGMYHRGVCTLHRQFLAKDRADGRFRLSRDRCIESALGLLAFQEGLEPAFYRISQTRQMLMLGTMILFLELALRRKAPDEEVGAVPSSAVLLHALEKSCALLKDAMEGCEEAKRVHQFLVGMLSSFRGGPGTASGTTSGAESVQTEPLETPEQISGLMGSPPFDPANGGFSFEKNWSEMDFDWGTWDTFIEESSYETGPTY</sequence>
<dbReference type="GO" id="GO:0006351">
    <property type="term" value="P:DNA-templated transcription"/>
    <property type="evidence" value="ECO:0007669"/>
    <property type="project" value="InterPro"/>
</dbReference>
<dbReference type="OrthoDB" id="762982at2759"/>
<feature type="region of interest" description="Disordered" evidence="7">
    <location>
        <begin position="653"/>
        <end position="673"/>
    </location>
</feature>
<dbReference type="CDD" id="cd12148">
    <property type="entry name" value="fungal_TF_MHR"/>
    <property type="match status" value="1"/>
</dbReference>
<protein>
    <recommendedName>
        <fullName evidence="8">Zn(2)-C6 fungal-type domain-containing protein</fullName>
    </recommendedName>
</protein>
<dbReference type="EMBL" id="KN714667">
    <property type="protein sequence ID" value="KUI52977.1"/>
    <property type="molecule type" value="Genomic_DNA"/>
</dbReference>
<keyword evidence="4" id="KW-0238">DNA-binding</keyword>
<dbReference type="AlphaFoldDB" id="A0A194UMU0"/>
<keyword evidence="1" id="KW-0479">Metal-binding</keyword>
<dbReference type="Pfam" id="PF00172">
    <property type="entry name" value="Zn_clus"/>
    <property type="match status" value="1"/>
</dbReference>
<evidence type="ECO:0000256" key="1">
    <source>
        <dbReference type="ARBA" id="ARBA00022723"/>
    </source>
</evidence>
<organism evidence="9 10">
    <name type="scientific">Cytospora mali</name>
    <name type="common">Apple Valsa canker fungus</name>
    <name type="synonym">Valsa mali</name>
    <dbReference type="NCBI Taxonomy" id="578113"/>
    <lineage>
        <taxon>Eukaryota</taxon>
        <taxon>Fungi</taxon>
        <taxon>Dikarya</taxon>
        <taxon>Ascomycota</taxon>
        <taxon>Pezizomycotina</taxon>
        <taxon>Sordariomycetes</taxon>
        <taxon>Sordariomycetidae</taxon>
        <taxon>Diaporthales</taxon>
        <taxon>Cytosporaceae</taxon>
        <taxon>Cytospora</taxon>
    </lineage>
</organism>
<dbReference type="GO" id="GO:0000978">
    <property type="term" value="F:RNA polymerase II cis-regulatory region sequence-specific DNA binding"/>
    <property type="evidence" value="ECO:0007669"/>
    <property type="project" value="TreeGrafter"/>
</dbReference>
<dbReference type="PROSITE" id="PS00463">
    <property type="entry name" value="ZN2_CY6_FUNGAL_1"/>
    <property type="match status" value="1"/>
</dbReference>
<dbReference type="STRING" id="694573.A0A194UMU0"/>
<dbReference type="SMART" id="SM00066">
    <property type="entry name" value="GAL4"/>
    <property type="match status" value="1"/>
</dbReference>
<dbReference type="SUPFAM" id="SSF57701">
    <property type="entry name" value="Zn2/Cys6 DNA-binding domain"/>
    <property type="match status" value="1"/>
</dbReference>
<evidence type="ECO:0000256" key="5">
    <source>
        <dbReference type="ARBA" id="ARBA00023163"/>
    </source>
</evidence>
<accession>A0A194UMU0</accession>
<dbReference type="Pfam" id="PF04082">
    <property type="entry name" value="Fungal_trans"/>
    <property type="match status" value="1"/>
</dbReference>
<dbReference type="GO" id="GO:0008270">
    <property type="term" value="F:zinc ion binding"/>
    <property type="evidence" value="ECO:0007669"/>
    <property type="project" value="InterPro"/>
</dbReference>
<dbReference type="SMART" id="SM00906">
    <property type="entry name" value="Fungal_trans"/>
    <property type="match status" value="1"/>
</dbReference>
<keyword evidence="3" id="KW-0805">Transcription regulation</keyword>
<reference evidence="10" key="1">
    <citation type="submission" date="2014-12" db="EMBL/GenBank/DDBJ databases">
        <title>Genome Sequence of Valsa Canker Pathogens Uncovers a Specific Adaption of Colonization on Woody Bark.</title>
        <authorList>
            <person name="Yin Z."/>
            <person name="Liu H."/>
            <person name="Gao X."/>
            <person name="Li Z."/>
            <person name="Song N."/>
            <person name="Ke X."/>
            <person name="Dai Q."/>
            <person name="Wu Y."/>
            <person name="Sun Y."/>
            <person name="Xu J.-R."/>
            <person name="Kang Z.K."/>
            <person name="Wang L."/>
            <person name="Huang L."/>
        </authorList>
    </citation>
    <scope>NUCLEOTIDE SEQUENCE [LARGE SCALE GENOMIC DNA]</scope>
    <source>
        <strain evidence="10">SXYL134</strain>
    </source>
</reference>
<keyword evidence="6" id="KW-0539">Nucleus</keyword>
<dbReference type="PROSITE" id="PS50048">
    <property type="entry name" value="ZN2_CY6_FUNGAL_2"/>
    <property type="match status" value="1"/>
</dbReference>
<name>A0A194UMU0_CYTMA</name>
<dbReference type="InterPro" id="IPR007219">
    <property type="entry name" value="XnlR_reg_dom"/>
</dbReference>
<evidence type="ECO:0000256" key="3">
    <source>
        <dbReference type="ARBA" id="ARBA00023015"/>
    </source>
</evidence>
<keyword evidence="2" id="KW-0862">Zinc</keyword>